<dbReference type="KEGG" id="dfa:DFA_09717"/>
<evidence type="ECO:0000313" key="2">
    <source>
        <dbReference type="Proteomes" id="UP000007797"/>
    </source>
</evidence>
<keyword evidence="2" id="KW-1185">Reference proteome</keyword>
<dbReference type="GeneID" id="14868003"/>
<dbReference type="AlphaFoldDB" id="F4Q8E5"/>
<dbReference type="Proteomes" id="UP000007797">
    <property type="component" value="Unassembled WGS sequence"/>
</dbReference>
<evidence type="ECO:0000313" key="1">
    <source>
        <dbReference type="EMBL" id="EGG16045.1"/>
    </source>
</evidence>
<name>F4Q8E5_CACFS</name>
<protein>
    <submittedName>
        <fullName evidence="1">Uncharacterized protein</fullName>
    </submittedName>
</protein>
<proteinExistence type="predicted"/>
<sequence>MANVQETQKTSADIQIKALQDKLREYINWATTTAITAPLVPEELLVEDVDPYDFANVDSDNEK</sequence>
<organism evidence="1 2">
    <name type="scientific">Cavenderia fasciculata</name>
    <name type="common">Slime mold</name>
    <name type="synonym">Dictyostelium fasciculatum</name>
    <dbReference type="NCBI Taxonomy" id="261658"/>
    <lineage>
        <taxon>Eukaryota</taxon>
        <taxon>Amoebozoa</taxon>
        <taxon>Evosea</taxon>
        <taxon>Eumycetozoa</taxon>
        <taxon>Dictyostelia</taxon>
        <taxon>Acytosteliales</taxon>
        <taxon>Cavenderiaceae</taxon>
        <taxon>Cavenderia</taxon>
    </lineage>
</organism>
<gene>
    <name evidence="1" type="ORF">DFA_09717</name>
</gene>
<dbReference type="EMBL" id="GL883025">
    <property type="protein sequence ID" value="EGG16045.1"/>
    <property type="molecule type" value="Genomic_DNA"/>
</dbReference>
<accession>F4Q8E5</accession>
<dbReference type="RefSeq" id="XP_004352370.1">
    <property type="nucleotide sequence ID" value="XM_004352318.1"/>
</dbReference>
<reference evidence="2" key="1">
    <citation type="journal article" date="2011" name="Genome Res.">
        <title>Phylogeny-wide analysis of social amoeba genomes highlights ancient origins for complex intercellular communication.</title>
        <authorList>
            <person name="Heidel A.J."/>
            <person name="Lawal H.M."/>
            <person name="Felder M."/>
            <person name="Schilde C."/>
            <person name="Helps N.R."/>
            <person name="Tunggal B."/>
            <person name="Rivero F."/>
            <person name="John U."/>
            <person name="Schleicher M."/>
            <person name="Eichinger L."/>
            <person name="Platzer M."/>
            <person name="Noegel A.A."/>
            <person name="Schaap P."/>
            <person name="Gloeckner G."/>
        </authorList>
    </citation>
    <scope>NUCLEOTIDE SEQUENCE [LARGE SCALE GENOMIC DNA]</scope>
    <source>
        <strain evidence="2">SH3</strain>
    </source>
</reference>